<dbReference type="RefSeq" id="XP_033685902.1">
    <property type="nucleotide sequence ID" value="XM_033828633.1"/>
</dbReference>
<reference evidence="2" key="1">
    <citation type="journal article" date="2020" name="Stud. Mycol.">
        <title>101 Dothideomycetes genomes: a test case for predicting lifestyles and emergence of pathogens.</title>
        <authorList>
            <person name="Haridas S."/>
            <person name="Albert R."/>
            <person name="Binder M."/>
            <person name="Bloem J."/>
            <person name="Labutti K."/>
            <person name="Salamov A."/>
            <person name="Andreopoulos B."/>
            <person name="Baker S."/>
            <person name="Barry K."/>
            <person name="Bills G."/>
            <person name="Bluhm B."/>
            <person name="Cannon C."/>
            <person name="Castanera R."/>
            <person name="Culley D."/>
            <person name="Daum C."/>
            <person name="Ezra D."/>
            <person name="Gonzalez J."/>
            <person name="Henrissat B."/>
            <person name="Kuo A."/>
            <person name="Liang C."/>
            <person name="Lipzen A."/>
            <person name="Lutzoni F."/>
            <person name="Magnuson J."/>
            <person name="Mondo S."/>
            <person name="Nolan M."/>
            <person name="Ohm R."/>
            <person name="Pangilinan J."/>
            <person name="Park H.-J."/>
            <person name="Ramirez L."/>
            <person name="Alfaro M."/>
            <person name="Sun H."/>
            <person name="Tritt A."/>
            <person name="Yoshinaga Y."/>
            <person name="Zwiers L.-H."/>
            <person name="Turgeon B."/>
            <person name="Goodwin S."/>
            <person name="Spatafora J."/>
            <person name="Crous P."/>
            <person name="Grigoriev I."/>
        </authorList>
    </citation>
    <scope>NUCLEOTIDE SEQUENCE</scope>
    <source>
        <strain evidence="2">CBS 122368</strain>
    </source>
</reference>
<feature type="compositionally biased region" description="Polar residues" evidence="1">
    <location>
        <begin position="54"/>
        <end position="63"/>
    </location>
</feature>
<name>A0A6A6ILF5_9PLEO</name>
<sequence>MASTSFYRRAAVPSSRALQFSVRSPSILIRPAQATYTRQFSLSSRCTKEYPEKLSTNESTKTDQYPDDEHSTKKAHKGDDFDVQTSNVKGGME</sequence>
<dbReference type="AlphaFoldDB" id="A0A6A6ILF5"/>
<keyword evidence="3" id="KW-1185">Reference proteome</keyword>
<evidence type="ECO:0000313" key="3">
    <source>
        <dbReference type="Proteomes" id="UP000800094"/>
    </source>
</evidence>
<protein>
    <submittedName>
        <fullName evidence="2">Uncharacterized protein</fullName>
    </submittedName>
</protein>
<dbReference type="GeneID" id="54581963"/>
<gene>
    <name evidence="2" type="ORF">BU26DRAFT_517683</name>
</gene>
<organism evidence="2 3">
    <name type="scientific">Trematosphaeria pertusa</name>
    <dbReference type="NCBI Taxonomy" id="390896"/>
    <lineage>
        <taxon>Eukaryota</taxon>
        <taxon>Fungi</taxon>
        <taxon>Dikarya</taxon>
        <taxon>Ascomycota</taxon>
        <taxon>Pezizomycotina</taxon>
        <taxon>Dothideomycetes</taxon>
        <taxon>Pleosporomycetidae</taxon>
        <taxon>Pleosporales</taxon>
        <taxon>Massarineae</taxon>
        <taxon>Trematosphaeriaceae</taxon>
        <taxon>Trematosphaeria</taxon>
    </lineage>
</organism>
<proteinExistence type="predicted"/>
<accession>A0A6A6ILF5</accession>
<dbReference type="Proteomes" id="UP000800094">
    <property type="component" value="Unassembled WGS sequence"/>
</dbReference>
<feature type="compositionally biased region" description="Polar residues" evidence="1">
    <location>
        <begin position="83"/>
        <end position="93"/>
    </location>
</feature>
<dbReference type="OrthoDB" id="3945172at2759"/>
<dbReference type="EMBL" id="ML987193">
    <property type="protein sequence ID" value="KAF2250898.1"/>
    <property type="molecule type" value="Genomic_DNA"/>
</dbReference>
<evidence type="ECO:0000256" key="1">
    <source>
        <dbReference type="SAM" id="MobiDB-lite"/>
    </source>
</evidence>
<evidence type="ECO:0000313" key="2">
    <source>
        <dbReference type="EMBL" id="KAF2250898.1"/>
    </source>
</evidence>
<feature type="region of interest" description="Disordered" evidence="1">
    <location>
        <begin position="47"/>
        <end position="93"/>
    </location>
</feature>
<feature type="compositionally biased region" description="Basic and acidic residues" evidence="1">
    <location>
        <begin position="67"/>
        <end position="80"/>
    </location>
</feature>